<accession>A0A1U7LYU2</accession>
<evidence type="ECO:0000313" key="4">
    <source>
        <dbReference type="EMBL" id="OLR64564.1"/>
    </source>
</evidence>
<dbReference type="Proteomes" id="UP000187166">
    <property type="component" value="Unassembled WGS sequence"/>
</dbReference>
<protein>
    <recommendedName>
        <fullName evidence="6">Tetratricopeptide repeat protein</fullName>
    </recommendedName>
</protein>
<evidence type="ECO:0000256" key="3">
    <source>
        <dbReference type="PROSITE-ProRule" id="PRU00339"/>
    </source>
</evidence>
<feature type="repeat" description="TPR" evidence="3">
    <location>
        <begin position="323"/>
        <end position="356"/>
    </location>
</feature>
<dbReference type="InterPro" id="IPR019734">
    <property type="entry name" value="TPR_rpt"/>
</dbReference>
<evidence type="ECO:0000313" key="5">
    <source>
        <dbReference type="Proteomes" id="UP000187166"/>
    </source>
</evidence>
<evidence type="ECO:0000256" key="2">
    <source>
        <dbReference type="ARBA" id="ARBA00022803"/>
    </source>
</evidence>
<proteinExistence type="predicted"/>
<dbReference type="PANTHER" id="PTHR44186:SF1">
    <property type="entry name" value="BARDET-BIEDL SYNDROME 4 PROTEIN"/>
    <property type="match status" value="1"/>
</dbReference>
<dbReference type="InterPro" id="IPR011990">
    <property type="entry name" value="TPR-like_helical_dom_sf"/>
</dbReference>
<dbReference type="PANTHER" id="PTHR44186">
    <property type="match status" value="1"/>
</dbReference>
<keyword evidence="1" id="KW-0677">Repeat</keyword>
<dbReference type="AlphaFoldDB" id="A0A1U7LYU2"/>
<reference evidence="4 5" key="1">
    <citation type="journal article" date="2016" name="Appl. Environ. Microbiol.">
        <title>Function and Phylogeny of Bacterial Butyryl Coenzyme A:Acetate Transferases and Their Diversity in the Proximal Colon of Swine.</title>
        <authorList>
            <person name="Trachsel J."/>
            <person name="Bayles D.O."/>
            <person name="Looft T."/>
            <person name="Levine U.Y."/>
            <person name="Allen H.K."/>
        </authorList>
    </citation>
    <scope>NUCLEOTIDE SEQUENCE [LARGE SCALE GENOMIC DNA]</scope>
    <source>
        <strain evidence="4 5">35-6-1</strain>
    </source>
</reference>
<organism evidence="4 5">
    <name type="scientific">Peptoniphilus porci</name>
    <dbReference type="NCBI Taxonomy" id="2652280"/>
    <lineage>
        <taxon>Bacteria</taxon>
        <taxon>Bacillati</taxon>
        <taxon>Bacillota</taxon>
        <taxon>Tissierellia</taxon>
        <taxon>Tissierellales</taxon>
        <taxon>Peptoniphilaceae</taxon>
        <taxon>Peptoniphilus</taxon>
    </lineage>
</organism>
<evidence type="ECO:0008006" key="6">
    <source>
        <dbReference type="Google" id="ProtNLM"/>
    </source>
</evidence>
<dbReference type="Gene3D" id="1.25.40.10">
    <property type="entry name" value="Tetratricopeptide repeat domain"/>
    <property type="match status" value="3"/>
</dbReference>
<name>A0A1U7LYU2_9FIRM</name>
<dbReference type="Pfam" id="PF13181">
    <property type="entry name" value="TPR_8"/>
    <property type="match status" value="2"/>
</dbReference>
<gene>
    <name evidence="4" type="ORF">BIV18_02950</name>
</gene>
<dbReference type="STRING" id="1465756.BIV18_02950"/>
<evidence type="ECO:0000256" key="1">
    <source>
        <dbReference type="ARBA" id="ARBA00022737"/>
    </source>
</evidence>
<dbReference type="PROSITE" id="PS50005">
    <property type="entry name" value="TPR"/>
    <property type="match status" value="1"/>
</dbReference>
<dbReference type="EMBL" id="MJIH01000001">
    <property type="protein sequence ID" value="OLR64564.1"/>
    <property type="molecule type" value="Genomic_DNA"/>
</dbReference>
<dbReference type="SUPFAM" id="SSF48452">
    <property type="entry name" value="TPR-like"/>
    <property type="match status" value="2"/>
</dbReference>
<comment type="caution">
    <text evidence="4">The sequence shown here is derived from an EMBL/GenBank/DDBJ whole genome shotgun (WGS) entry which is preliminary data.</text>
</comment>
<keyword evidence="5" id="KW-1185">Reference proteome</keyword>
<keyword evidence="2 3" id="KW-0802">TPR repeat</keyword>
<sequence>MENLFRKEIKEKLKNIVFIELKKEYQLGELKLPVGFSLPIKLDYIIEGIKGKELEEKINLEKIVEAMIYLFGIDPEFKYNKKYKEILKKLNINLKNYAMHKAFINQEKSPLDSYIFLRGCEELIGKDVDIIFKKANILESLYNKNKEEPEKSEKLINIIIKKYNEVLNLDEKYSLAYYRLAYINLALQKYIKANMYFEKFINLSDNEELKDEVRKEIEIIRDYVNFDSAKTYLSYGEYNKALNLLKDISQNFNKDESFYYVFAITFYNLGDLERAEEYARLSVDKKVLEENINLLSTLYATENKFDEAIEILKMGLLEKENSYPLNYNLGIIYLNKKESGKGIEYLEKANKLNPNKELEKFIKNLKESIDTK</sequence>